<name>A0A5B9DF35_9ARCH</name>
<dbReference type="InterPro" id="IPR009051">
    <property type="entry name" value="Helical_ferredxn"/>
</dbReference>
<dbReference type="RefSeq" id="WP_162306834.1">
    <property type="nucleotide sequence ID" value="NZ_CP042905.2"/>
</dbReference>
<dbReference type="InterPro" id="IPR017896">
    <property type="entry name" value="4Fe4S_Fe-S-bd"/>
</dbReference>
<accession>A0A5B9DF35</accession>
<dbReference type="EMBL" id="CP042905">
    <property type="protein sequence ID" value="QEE17888.1"/>
    <property type="molecule type" value="Genomic_DNA"/>
</dbReference>
<dbReference type="Pfam" id="PF13183">
    <property type="entry name" value="Fer4_8"/>
    <property type="match status" value="1"/>
</dbReference>
<dbReference type="PANTHER" id="PTHR43255">
    <property type="entry name" value="IRON-SULFUR-BINDING OXIDOREDUCTASE FADF-RELATED-RELATED"/>
    <property type="match status" value="1"/>
</dbReference>
<dbReference type="Proteomes" id="UP000321408">
    <property type="component" value="Chromosome"/>
</dbReference>
<dbReference type="InterPro" id="IPR051460">
    <property type="entry name" value="HdrC_iron-sulfur_subunit"/>
</dbReference>
<proteinExistence type="inferred from homology"/>
<dbReference type="SUPFAM" id="SSF46548">
    <property type="entry name" value="alpha-helical ferredoxin"/>
    <property type="match status" value="1"/>
</dbReference>
<dbReference type="KEGG" id="psyt:DSAG12_03726"/>
<dbReference type="GO" id="GO:0005886">
    <property type="term" value="C:plasma membrane"/>
    <property type="evidence" value="ECO:0007669"/>
    <property type="project" value="TreeGrafter"/>
</dbReference>
<dbReference type="AlphaFoldDB" id="A0A5B9DF35"/>
<sequence>MTLTIDYDFRNQIRGFNASLNYCYQCATCTGICPVAQLTNGDFNPRKLIEASLLGLKDKLINLQQPNVWYCLTCQKCVEVCPQKVELTEIFDVIKNSCVKAGKIPDAFNSQAISVLETGIALPFSDPIMKRRGQLGLEEYKTADPKEINTLLKSIGFDKLLRFEAPTKTEKDGGK</sequence>
<evidence type="ECO:0000259" key="2">
    <source>
        <dbReference type="Pfam" id="PF13183"/>
    </source>
</evidence>
<gene>
    <name evidence="3" type="ORF">DSAG12_03726</name>
</gene>
<dbReference type="GO" id="GO:0051912">
    <property type="term" value="F:CoB--CoM heterodisulfide reductase activity"/>
    <property type="evidence" value="ECO:0007669"/>
    <property type="project" value="UniProtKB-EC"/>
</dbReference>
<comment type="similarity">
    <text evidence="1">Belongs to the HdrC family.</text>
</comment>
<dbReference type="GeneID" id="41331693"/>
<dbReference type="PANTHER" id="PTHR43255:SF2">
    <property type="entry name" value="HETERODISULFIDE REDUCTASE RELATED PROTEIN"/>
    <property type="match status" value="1"/>
</dbReference>
<evidence type="ECO:0000256" key="1">
    <source>
        <dbReference type="ARBA" id="ARBA00007097"/>
    </source>
</evidence>
<dbReference type="GO" id="GO:0051536">
    <property type="term" value="F:iron-sulfur cluster binding"/>
    <property type="evidence" value="ECO:0007669"/>
    <property type="project" value="InterPro"/>
</dbReference>
<protein>
    <submittedName>
        <fullName evidence="3">4Fe-4S dicluster domain-containing protein</fullName>
    </submittedName>
</protein>
<feature type="domain" description="4Fe-4S ferredoxin-type" evidence="2">
    <location>
        <begin position="20"/>
        <end position="85"/>
    </location>
</feature>
<dbReference type="Gene3D" id="1.10.1060.10">
    <property type="entry name" value="Alpha-helical ferredoxin"/>
    <property type="match status" value="1"/>
</dbReference>
<evidence type="ECO:0000313" key="4">
    <source>
        <dbReference type="Proteomes" id="UP000321408"/>
    </source>
</evidence>
<organism evidence="3 4">
    <name type="scientific">Promethearchaeum syntrophicum</name>
    <dbReference type="NCBI Taxonomy" id="2594042"/>
    <lineage>
        <taxon>Archaea</taxon>
        <taxon>Promethearchaeati</taxon>
        <taxon>Promethearchaeota</taxon>
        <taxon>Promethearchaeia</taxon>
        <taxon>Promethearchaeales</taxon>
        <taxon>Promethearchaeaceae</taxon>
        <taxon>Promethearchaeum</taxon>
    </lineage>
</organism>
<dbReference type="InterPro" id="IPR017900">
    <property type="entry name" value="4Fe4S_Fe_S_CS"/>
</dbReference>
<reference evidence="3 4" key="2">
    <citation type="journal article" date="2024" name="Int. J. Syst. Evol. Microbiol.">
        <title>Promethearchaeum syntrophicum gen. nov., sp. nov., an anaerobic, obligately syntrophic archaeon, the first isolate of the lineage 'Asgard' archaea, and proposal of the new archaeal phylum Promethearchaeota phyl. nov. and kingdom Promethearchaeati regn. nov.</title>
        <authorList>
            <person name="Imachi H."/>
            <person name="Nobu M.K."/>
            <person name="Kato S."/>
            <person name="Takaki Y."/>
            <person name="Miyazaki M."/>
            <person name="Miyata M."/>
            <person name="Ogawara M."/>
            <person name="Saito Y."/>
            <person name="Sakai S."/>
            <person name="Tahara Y.O."/>
            <person name="Takano Y."/>
            <person name="Tasumi E."/>
            <person name="Uematsu K."/>
            <person name="Yoshimura T."/>
            <person name="Itoh T."/>
            <person name="Ohkuma M."/>
            <person name="Takai K."/>
        </authorList>
    </citation>
    <scope>NUCLEOTIDE SEQUENCE [LARGE SCALE GENOMIC DNA]</scope>
    <source>
        <strain evidence="3 4">MK-D1</strain>
    </source>
</reference>
<dbReference type="PROSITE" id="PS00198">
    <property type="entry name" value="4FE4S_FER_1"/>
    <property type="match status" value="1"/>
</dbReference>
<evidence type="ECO:0000313" key="3">
    <source>
        <dbReference type="EMBL" id="QEE17888.1"/>
    </source>
</evidence>
<reference evidence="3 4" key="1">
    <citation type="journal article" date="2020" name="Nature">
        <title>Isolation of an archaeon at the prokaryote-eukaryote interface.</title>
        <authorList>
            <person name="Imachi H."/>
            <person name="Nobu M.K."/>
            <person name="Nakahara N."/>
            <person name="Morono Y."/>
            <person name="Ogawara M."/>
            <person name="Takaki Y."/>
            <person name="Takano Y."/>
            <person name="Uematsu K."/>
            <person name="Ikuta T."/>
            <person name="Ito M."/>
            <person name="Matsui Y."/>
            <person name="Miyazaki M."/>
            <person name="Murata K."/>
            <person name="Saito Y."/>
            <person name="Sakai S."/>
            <person name="Song C."/>
            <person name="Tasumi E."/>
            <person name="Yamanaka Y."/>
            <person name="Yamaguchi T."/>
            <person name="Kamagata Y."/>
            <person name="Tamaki H."/>
            <person name="Takai K."/>
        </authorList>
    </citation>
    <scope>NUCLEOTIDE SEQUENCE [LARGE SCALE GENOMIC DNA]</scope>
    <source>
        <strain evidence="3 4">MK-D1</strain>
    </source>
</reference>
<dbReference type="OrthoDB" id="144910at2157"/>
<keyword evidence="4" id="KW-1185">Reference proteome</keyword>